<name>A0ABT0FX94_9ACTN</name>
<dbReference type="RefSeq" id="WP_242371261.1">
    <property type="nucleotide sequence ID" value="NZ_JAKRKC020000001.1"/>
</dbReference>
<keyword evidence="2" id="KW-1185">Reference proteome</keyword>
<evidence type="ECO:0000313" key="1">
    <source>
        <dbReference type="EMBL" id="MCK2216783.1"/>
    </source>
</evidence>
<organism evidence="1 2">
    <name type="scientific">Actinomadura luzonensis</name>
    <dbReference type="NCBI Taxonomy" id="2805427"/>
    <lineage>
        <taxon>Bacteria</taxon>
        <taxon>Bacillati</taxon>
        <taxon>Actinomycetota</taxon>
        <taxon>Actinomycetes</taxon>
        <taxon>Streptosporangiales</taxon>
        <taxon>Thermomonosporaceae</taxon>
        <taxon>Actinomadura</taxon>
    </lineage>
</organism>
<accession>A0ABT0FX94</accession>
<dbReference type="Pfam" id="PF14085">
    <property type="entry name" value="DUF4265"/>
    <property type="match status" value="1"/>
</dbReference>
<evidence type="ECO:0000313" key="2">
    <source>
        <dbReference type="Proteomes" id="UP001317259"/>
    </source>
</evidence>
<comment type="caution">
    <text evidence="1">The sequence shown here is derived from an EMBL/GenBank/DDBJ whole genome shotgun (WGS) entry which is preliminary data.</text>
</comment>
<sequence length="153" mass="16770">MKVAKQNYIARVDLAPFGFPGLFEQIWLGDLGGGMYEVRCIPFRVYGLALGDIVDISSDGSLISSLVRPSGRKVLRVLLIPSLGAERLSTVINSINMKIGEADLLFEWSGDRHVAIDVPADINVDDLIGLVSGYVERGEAFWEWGDAEPFRAS</sequence>
<protein>
    <submittedName>
        <fullName evidence="1">DUF4265 domain-containing protein</fullName>
    </submittedName>
</protein>
<dbReference type="InterPro" id="IPR025361">
    <property type="entry name" value="DUF4265"/>
</dbReference>
<reference evidence="1 2" key="1">
    <citation type="submission" date="2022-04" db="EMBL/GenBank/DDBJ databases">
        <title>Genome draft of Actinomadura sp. ATCC 31491.</title>
        <authorList>
            <person name="Shi X."/>
            <person name="Du Y."/>
        </authorList>
    </citation>
    <scope>NUCLEOTIDE SEQUENCE [LARGE SCALE GENOMIC DNA]</scope>
    <source>
        <strain evidence="1 2">ATCC 31491</strain>
    </source>
</reference>
<dbReference type="EMBL" id="JAKRKC020000001">
    <property type="protein sequence ID" value="MCK2216783.1"/>
    <property type="molecule type" value="Genomic_DNA"/>
</dbReference>
<proteinExistence type="predicted"/>
<dbReference type="Proteomes" id="UP001317259">
    <property type="component" value="Unassembled WGS sequence"/>
</dbReference>
<gene>
    <name evidence="1" type="ORF">MF672_023710</name>
</gene>